<dbReference type="PANTHER" id="PTHR43283">
    <property type="entry name" value="BETA-LACTAMASE-RELATED"/>
    <property type="match status" value="1"/>
</dbReference>
<evidence type="ECO:0000313" key="5">
    <source>
        <dbReference type="Proteomes" id="UP001239462"/>
    </source>
</evidence>
<evidence type="ECO:0000313" key="4">
    <source>
        <dbReference type="EMBL" id="MDM4018311.1"/>
    </source>
</evidence>
<protein>
    <submittedName>
        <fullName evidence="4">Serine hydrolase</fullName>
    </submittedName>
</protein>
<dbReference type="Pfam" id="PF00144">
    <property type="entry name" value="Beta-lactamase"/>
    <property type="match status" value="1"/>
</dbReference>
<dbReference type="PANTHER" id="PTHR43283:SF3">
    <property type="entry name" value="BETA-LACTAMASE FAMILY PROTEIN (AFU_ORTHOLOGUE AFUA_5G07500)"/>
    <property type="match status" value="1"/>
</dbReference>
<name>A0ABT7PPR1_9BACT</name>
<dbReference type="InterPro" id="IPR011059">
    <property type="entry name" value="Metal-dep_hydrolase_composite"/>
</dbReference>
<keyword evidence="4" id="KW-0378">Hydrolase</keyword>
<dbReference type="Pfam" id="PF07969">
    <property type="entry name" value="Amidohydro_3"/>
    <property type="match status" value="1"/>
</dbReference>
<dbReference type="SUPFAM" id="SSF51338">
    <property type="entry name" value="Composite domain of metallo-dependent hydrolases"/>
    <property type="match status" value="1"/>
</dbReference>
<accession>A0ABT7PPR1</accession>
<dbReference type="CDD" id="cd01297">
    <property type="entry name" value="D-aminoacylase"/>
    <property type="match status" value="1"/>
</dbReference>
<evidence type="ECO:0000259" key="2">
    <source>
        <dbReference type="Pfam" id="PF00144"/>
    </source>
</evidence>
<proteinExistence type="predicted"/>
<organism evidence="4 5">
    <name type="scientific">Roseiconus lacunae</name>
    <dbReference type="NCBI Taxonomy" id="2605694"/>
    <lineage>
        <taxon>Bacteria</taxon>
        <taxon>Pseudomonadati</taxon>
        <taxon>Planctomycetota</taxon>
        <taxon>Planctomycetia</taxon>
        <taxon>Pirellulales</taxon>
        <taxon>Pirellulaceae</taxon>
        <taxon>Roseiconus</taxon>
    </lineage>
</organism>
<dbReference type="Proteomes" id="UP001239462">
    <property type="component" value="Unassembled WGS sequence"/>
</dbReference>
<dbReference type="Gene3D" id="3.30.1490.130">
    <property type="entry name" value="D-aminoacylase. Domain 3"/>
    <property type="match status" value="1"/>
</dbReference>
<dbReference type="InterPro" id="IPR001466">
    <property type="entry name" value="Beta-lactam-related"/>
</dbReference>
<dbReference type="EMBL" id="JASZZN010000020">
    <property type="protein sequence ID" value="MDM4018311.1"/>
    <property type="molecule type" value="Genomic_DNA"/>
</dbReference>
<feature type="signal peptide" evidence="1">
    <location>
        <begin position="1"/>
        <end position="20"/>
    </location>
</feature>
<evidence type="ECO:0000256" key="1">
    <source>
        <dbReference type="SAM" id="SignalP"/>
    </source>
</evidence>
<gene>
    <name evidence="4" type="ORF">QTN89_22865</name>
</gene>
<keyword evidence="1" id="KW-0732">Signal</keyword>
<feature type="domain" description="Amidohydrolase 3" evidence="3">
    <location>
        <begin position="71"/>
        <end position="524"/>
    </location>
</feature>
<keyword evidence="5" id="KW-1185">Reference proteome</keyword>
<sequence>MKTWLLLLLQAVCLWGVALATSARGVEFDLVISNGKVVDGSGAPWYFADLGIKDGKIVQIGDLADQDTKKTLDATGMVVAPGFIDLMGQTASPMLENPKTAINLLSQGITTINAGEGSSAAPQSPDDERRYGYTTMAEYFTLVESRGIPLNLVQTIGHTQVRRIVLGDTDRRPTEQELSQMKGLVAEAMEAGAIGVSTALIYPPAVYAPTREIAELAAEAGRYGGRYYTHMRNEGDRLLEAIDEALDIGQTADAPVHIFHLKAAGRHNWGKMQLAIAKIKSARSEGHQVTADIYPYINNGLGIAALIHPKHFENGRAQLITKLDDESLRATIREEMETTDGWENWFRHTGNDWGRIVIGRSNHPDYREHDGKSVAQIAEAIGEDPWDTFFNLVRSGAFALPETMSDANKIMAMQQEFVSFCTDVGPAGGSRSASHPRAFGSFPRLLSKYVRDLGAISLERAVAQASAAAANNVMAYDRGRIAVGLAADVIVFDYENLTDHADFEHPDAISEGMRYVVVNGELVFDDGKQTDAKPGRVLRGPGYRESLAPYRQQSTPRDDRFEVYDRSIKEFMKTHRAPGVSIAVTDKGKVAFSGAYGYADVAKREPVTTESLFRIASLSKPITAVAILQLVEDGMLQLDDPVLNYLDAEDSIAAAGDKFDERFRKITIRHLLQHRGGWDRGQSFDAMFRSVEFAEQFNVPPPATPDIVIKAMFTYPLDFDPGHRYAYSNFGYCLLGRVIENLTDQSYESYVQEQVLKPIGVTAMRIGKSRLDQRSENEVRYYHSGDAESVFSDDLNETVPWPYGGWFLEAMDAHGAWIASATDLAKFAAAFDNPDHCPILSRESIEAMFARPPGLAGHDDEGNAKDRYYSLGWSIVDIPKGVNQWHTGSLAGTATIMIRRHDGKNFVALFNARTSPRASHLGRAMDRLLHDMANQVSDWPE</sequence>
<dbReference type="RefSeq" id="WP_289166084.1">
    <property type="nucleotide sequence ID" value="NZ_JASZZN010000020.1"/>
</dbReference>
<dbReference type="InterPro" id="IPR050789">
    <property type="entry name" value="Diverse_Enzym_Activities"/>
</dbReference>
<dbReference type="InterPro" id="IPR023100">
    <property type="entry name" value="D-aminoacylase_insert_dom_sf"/>
</dbReference>
<dbReference type="InterPro" id="IPR032466">
    <property type="entry name" value="Metal_Hydrolase"/>
</dbReference>
<dbReference type="InterPro" id="IPR012338">
    <property type="entry name" value="Beta-lactam/transpept-like"/>
</dbReference>
<dbReference type="Gene3D" id="3.40.710.10">
    <property type="entry name" value="DD-peptidase/beta-lactamase superfamily"/>
    <property type="match status" value="1"/>
</dbReference>
<dbReference type="GO" id="GO:0016787">
    <property type="term" value="F:hydrolase activity"/>
    <property type="evidence" value="ECO:0007669"/>
    <property type="project" value="UniProtKB-KW"/>
</dbReference>
<dbReference type="InterPro" id="IPR013108">
    <property type="entry name" value="Amidohydro_3"/>
</dbReference>
<dbReference type="Gene3D" id="2.30.40.10">
    <property type="entry name" value="Urease, subunit C, domain 1"/>
    <property type="match status" value="1"/>
</dbReference>
<feature type="domain" description="Beta-lactamase-related" evidence="2">
    <location>
        <begin position="565"/>
        <end position="918"/>
    </location>
</feature>
<dbReference type="SUPFAM" id="SSF56601">
    <property type="entry name" value="beta-lactamase/transpeptidase-like"/>
    <property type="match status" value="1"/>
</dbReference>
<feature type="chain" id="PRO_5047373950" evidence="1">
    <location>
        <begin position="21"/>
        <end position="941"/>
    </location>
</feature>
<comment type="caution">
    <text evidence="4">The sequence shown here is derived from an EMBL/GenBank/DDBJ whole genome shotgun (WGS) entry which is preliminary data.</text>
</comment>
<reference evidence="4 5" key="1">
    <citation type="submission" date="2023-06" db="EMBL/GenBank/DDBJ databases">
        <title>Roseiconus lacunae JC819 isolated from Gulf of Mannar region, Tamil Nadu.</title>
        <authorList>
            <person name="Pk S."/>
            <person name="Ch S."/>
            <person name="Ch V.R."/>
        </authorList>
    </citation>
    <scope>NUCLEOTIDE SEQUENCE [LARGE SCALE GENOMIC DNA]</scope>
    <source>
        <strain evidence="4 5">JC819</strain>
    </source>
</reference>
<evidence type="ECO:0000259" key="3">
    <source>
        <dbReference type="Pfam" id="PF07969"/>
    </source>
</evidence>
<dbReference type="SUPFAM" id="SSF51556">
    <property type="entry name" value="Metallo-dependent hydrolases"/>
    <property type="match status" value="1"/>
</dbReference>
<dbReference type="Gene3D" id="3.20.20.140">
    <property type="entry name" value="Metal-dependent hydrolases"/>
    <property type="match status" value="1"/>
</dbReference>